<dbReference type="SUPFAM" id="SSF50156">
    <property type="entry name" value="PDZ domain-like"/>
    <property type="match status" value="1"/>
</dbReference>
<dbReference type="EMBL" id="JACBJI010000003">
    <property type="protein sequence ID" value="NYA70955.1"/>
    <property type="molecule type" value="Genomic_DNA"/>
</dbReference>
<feature type="chain" id="PRO_5031391296" evidence="1">
    <location>
        <begin position="22"/>
        <end position="612"/>
    </location>
</feature>
<reference evidence="4 5" key="1">
    <citation type="submission" date="2020-07" db="EMBL/GenBank/DDBJ databases">
        <authorList>
            <person name="Sun Q."/>
        </authorList>
    </citation>
    <scope>NUCLEOTIDE SEQUENCE [LARGE SCALE GENOMIC DNA]</scope>
    <source>
        <strain evidence="4 5">MAH-1</strain>
    </source>
</reference>
<protein>
    <submittedName>
        <fullName evidence="4">Peptidase M61</fullName>
    </submittedName>
</protein>
<sequence>MKKITLALALLASVWSFEAIAQSKAENPIKVAIDLNGVKDDKVPVTVSAPKISSDKIVYHIPKTVPGTYSTDNYGKYVDDLKAFDAKGKELAVTKTDDNSWEITGAKKLSKVTYWVNDTYDIEDQHDVFSPAGTNIDAGKNFMLNMHGFVGYFQDKGQLPYQVTISHPAELWGATSLTDADAADTKDVFNYSRYFEVGDHPIMYSKPNYATFKVDDMDIVLAIYSPNGTFDAKDIAPEMEKMMQAQKRFLGSVNSTKKYAIILYLSDMMKPDAQGFGALEHNTSTTVVFPEQMPKEQLLPALVDTVSHEFFHIVTPLTIHADQIQYFDYAAPKMSEHLWMYEGVTEYFANLFQVNQGLISEEDFYNRMAGKIKNASRLNDTMSFTEMSANVLTEPYKAQYLNVYEKGALIGMCIDIIIREKSNGERGILDLMKKLSKEYGMEKPFKDADLFAKITAFTYPEVGDFLNKYVRGTTPINYDEFFAKMGVTKTTRQVPGNVFIKGQTPYVTVNPDTKEIIVMPGIELGAFWTTLDLKGGDIITEVNGKAYNLDNIYDLVMGSQQWKEDEAITIKYKRDGKDMTTSGKVKLSYEEATGYIATDHSKDKLRDAWLKG</sequence>
<proteinExistence type="predicted"/>
<evidence type="ECO:0000259" key="2">
    <source>
        <dbReference type="Pfam" id="PF05299"/>
    </source>
</evidence>
<organism evidence="4 5">
    <name type="scientific">Flavobacterium agri</name>
    <dbReference type="NCBI Taxonomy" id="2743471"/>
    <lineage>
        <taxon>Bacteria</taxon>
        <taxon>Pseudomonadati</taxon>
        <taxon>Bacteroidota</taxon>
        <taxon>Flavobacteriia</taxon>
        <taxon>Flavobacteriales</taxon>
        <taxon>Flavobacteriaceae</taxon>
        <taxon>Flavobacterium</taxon>
    </lineage>
</organism>
<feature type="domain" description="Peptidase M61 N-terminal" evidence="3">
    <location>
        <begin position="31"/>
        <end position="206"/>
    </location>
</feature>
<dbReference type="Gene3D" id="2.60.40.3650">
    <property type="match status" value="1"/>
</dbReference>
<dbReference type="InterPro" id="IPR027268">
    <property type="entry name" value="Peptidase_M4/M1_CTD_sf"/>
</dbReference>
<accession>A0A7Y8Y449</accession>
<evidence type="ECO:0000313" key="5">
    <source>
        <dbReference type="Proteomes" id="UP000535020"/>
    </source>
</evidence>
<evidence type="ECO:0000256" key="1">
    <source>
        <dbReference type="SAM" id="SignalP"/>
    </source>
</evidence>
<feature type="domain" description="Peptidase M61 catalytic" evidence="2">
    <location>
        <begin position="303"/>
        <end position="410"/>
    </location>
</feature>
<keyword evidence="5" id="KW-1185">Reference proteome</keyword>
<dbReference type="Pfam" id="PF05299">
    <property type="entry name" value="Peptidase_M61"/>
    <property type="match status" value="1"/>
</dbReference>
<dbReference type="SUPFAM" id="SSF55486">
    <property type="entry name" value="Metalloproteases ('zincins'), catalytic domain"/>
    <property type="match status" value="1"/>
</dbReference>
<dbReference type="InterPro" id="IPR040756">
    <property type="entry name" value="Peptidase_M61_N"/>
</dbReference>
<dbReference type="InterPro" id="IPR007963">
    <property type="entry name" value="Peptidase_M61_catalytic"/>
</dbReference>
<evidence type="ECO:0000313" key="4">
    <source>
        <dbReference type="EMBL" id="NYA70955.1"/>
    </source>
</evidence>
<dbReference type="Proteomes" id="UP000535020">
    <property type="component" value="Unassembled WGS sequence"/>
</dbReference>
<keyword evidence="1" id="KW-0732">Signal</keyword>
<feature type="signal peptide" evidence="1">
    <location>
        <begin position="1"/>
        <end position="21"/>
    </location>
</feature>
<dbReference type="Pfam" id="PF17899">
    <property type="entry name" value="Peptidase_M61_N"/>
    <property type="match status" value="1"/>
</dbReference>
<evidence type="ECO:0000259" key="3">
    <source>
        <dbReference type="Pfam" id="PF17899"/>
    </source>
</evidence>
<dbReference type="Gene3D" id="2.30.42.10">
    <property type="match status" value="1"/>
</dbReference>
<dbReference type="InterPro" id="IPR036034">
    <property type="entry name" value="PDZ_sf"/>
</dbReference>
<name>A0A7Y8Y449_9FLAO</name>
<dbReference type="Gene3D" id="1.10.390.10">
    <property type="entry name" value="Neutral Protease Domain 2"/>
    <property type="match status" value="1"/>
</dbReference>
<comment type="caution">
    <text evidence="4">The sequence shown here is derived from an EMBL/GenBank/DDBJ whole genome shotgun (WGS) entry which is preliminary data.</text>
</comment>
<dbReference type="AlphaFoldDB" id="A0A7Y8Y449"/>
<dbReference type="RefSeq" id="WP_176005765.1">
    <property type="nucleotide sequence ID" value="NZ_JABWMI010000010.1"/>
</dbReference>
<gene>
    <name evidence="4" type="ORF">HZF10_08500</name>
</gene>